<sequence length="503" mass="54269">MAKKKVEHYHIYAYLCALVLVGILLTGVTLARYSGSTSGGGEVTLPRFYCSYEIDDMSSLTFANSDYWFTSDEGEDRPIKTARTVRYTVRNYTTDGSGKADRVSDLDLEPTLRFYAPAEFAGTLAFQVVETHGTDGEKVVTPQYVVSDIAKALYDTNGSDGASTYHTEKSKGYEDRTDGLEGGKPLEEELRLSGSFTGSGAEHFTGSMRAVGQKTGAVLSVTADERTAEYSVGFMRTTTESSASVGGGTSVSRVAPLFYLDCEKEVPYMTVDITLPDSHVLKGGHPTQRSYVLYVTSTVRLSENEDMNSVWHTAGSEEGEQGGTLSTSPDGSNIVEDWNEIFTSDTQNEYYFNGAKVTGYHFERDLPVYDAGGAETGKKTTVRINKYFNDGSVTFDHIAPLSEGAASVVHAINDFYTFTGGAYTDPLTIDAVQSLYGVCAGGSSGYIKFEGVTDDPLESAHDEADGYYVIGEAMSKGYSTSLNVIFAQASETPTETTEEGGGA</sequence>
<reference evidence="3" key="2">
    <citation type="submission" date="2021-04" db="EMBL/GenBank/DDBJ databases">
        <authorList>
            <person name="Gilroy R."/>
        </authorList>
    </citation>
    <scope>NUCLEOTIDE SEQUENCE</scope>
    <source>
        <strain evidence="3">12435</strain>
    </source>
</reference>
<proteinExistence type="predicted"/>
<organism evidence="3 4">
    <name type="scientific">Candidatus Protoclostridium stercorigallinarum</name>
    <dbReference type="NCBI Taxonomy" id="2838741"/>
    <lineage>
        <taxon>Bacteria</taxon>
        <taxon>Bacillati</taxon>
        <taxon>Bacillota</taxon>
        <taxon>Clostridia</taxon>
        <taxon>Candidatus Protoclostridium</taxon>
    </lineage>
</organism>
<feature type="region of interest" description="Disordered" evidence="1">
    <location>
        <begin position="160"/>
        <end position="184"/>
    </location>
</feature>
<dbReference type="AlphaFoldDB" id="A0A9D1TRR2"/>
<evidence type="ECO:0000313" key="4">
    <source>
        <dbReference type="Proteomes" id="UP000823990"/>
    </source>
</evidence>
<feature type="compositionally biased region" description="Basic and acidic residues" evidence="1">
    <location>
        <begin position="166"/>
        <end position="184"/>
    </location>
</feature>
<dbReference type="EMBL" id="DXHS01000080">
    <property type="protein sequence ID" value="HIW02719.1"/>
    <property type="molecule type" value="Genomic_DNA"/>
</dbReference>
<accession>A0A9D1TRR2</accession>
<keyword evidence="2" id="KW-0812">Transmembrane</keyword>
<evidence type="ECO:0000313" key="3">
    <source>
        <dbReference type="EMBL" id="HIW02719.1"/>
    </source>
</evidence>
<name>A0A9D1TRR2_9FIRM</name>
<protein>
    <submittedName>
        <fullName evidence="3">Uncharacterized protein</fullName>
    </submittedName>
</protein>
<reference evidence="3" key="1">
    <citation type="journal article" date="2021" name="PeerJ">
        <title>Extensive microbial diversity within the chicken gut microbiome revealed by metagenomics and culture.</title>
        <authorList>
            <person name="Gilroy R."/>
            <person name="Ravi A."/>
            <person name="Getino M."/>
            <person name="Pursley I."/>
            <person name="Horton D.L."/>
            <person name="Alikhan N.F."/>
            <person name="Baker D."/>
            <person name="Gharbi K."/>
            <person name="Hall N."/>
            <person name="Watson M."/>
            <person name="Adriaenssens E.M."/>
            <person name="Foster-Nyarko E."/>
            <person name="Jarju S."/>
            <person name="Secka A."/>
            <person name="Antonio M."/>
            <person name="Oren A."/>
            <person name="Chaudhuri R.R."/>
            <person name="La Ragione R."/>
            <person name="Hildebrand F."/>
            <person name="Pallen M.J."/>
        </authorList>
    </citation>
    <scope>NUCLEOTIDE SEQUENCE</scope>
    <source>
        <strain evidence="3">12435</strain>
    </source>
</reference>
<evidence type="ECO:0000256" key="2">
    <source>
        <dbReference type="SAM" id="Phobius"/>
    </source>
</evidence>
<gene>
    <name evidence="3" type="ORF">H9892_05205</name>
</gene>
<feature type="transmembrane region" description="Helical" evidence="2">
    <location>
        <begin position="12"/>
        <end position="33"/>
    </location>
</feature>
<keyword evidence="2" id="KW-1133">Transmembrane helix</keyword>
<evidence type="ECO:0000256" key="1">
    <source>
        <dbReference type="SAM" id="MobiDB-lite"/>
    </source>
</evidence>
<keyword evidence="2" id="KW-0472">Membrane</keyword>
<comment type="caution">
    <text evidence="3">The sequence shown here is derived from an EMBL/GenBank/DDBJ whole genome shotgun (WGS) entry which is preliminary data.</text>
</comment>
<dbReference type="Proteomes" id="UP000823990">
    <property type="component" value="Unassembled WGS sequence"/>
</dbReference>